<evidence type="ECO:0000259" key="1">
    <source>
        <dbReference type="Pfam" id="PF01882"/>
    </source>
</evidence>
<dbReference type="PANTHER" id="PTHR33608">
    <property type="entry name" value="BLL2464 PROTEIN"/>
    <property type="match status" value="1"/>
</dbReference>
<dbReference type="SUPFAM" id="SSF53300">
    <property type="entry name" value="vWA-like"/>
    <property type="match status" value="1"/>
</dbReference>
<evidence type="ECO:0000313" key="3">
    <source>
        <dbReference type="Proteomes" id="UP000570517"/>
    </source>
</evidence>
<dbReference type="AlphaFoldDB" id="A0A850Q1P4"/>
<dbReference type="InterPro" id="IPR002881">
    <property type="entry name" value="DUF58"/>
</dbReference>
<gene>
    <name evidence="2" type="ORF">HLY00_3101</name>
</gene>
<dbReference type="Proteomes" id="UP000570517">
    <property type="component" value="Unassembled WGS sequence"/>
</dbReference>
<proteinExistence type="predicted"/>
<sequence length="314" mass="34520">MTAHSWRALDLGLRRRIDSLMPGDLEGLRLGGGADPEELARYQPGDDVRRIDWNITARSAEPHVWRPRADNRLDTWVLVDTSPSMAFGTAASATTADEKRDLAARIVWALGLLTDAPGNTLGMATFGVEGIRWYRPNRSRLAAARAAQTLTGIQTRTGAGSPGLAEAITAMGARRGGPGLRVVVSDFLDPAGAAEPPFDWQGPLRRLAARHDVIVVEIVDPRELELPDVGAVVLVDPESGRQRQVWTSDARLRRRYRDAAAEHRAAVGVAIGHCGADHLRAGTGRDWIRDLASFLRDRQRTMRRSARSRRTVRR</sequence>
<dbReference type="Pfam" id="PF01882">
    <property type="entry name" value="DUF58"/>
    <property type="match status" value="1"/>
</dbReference>
<evidence type="ECO:0000313" key="2">
    <source>
        <dbReference type="EMBL" id="NVN54004.1"/>
    </source>
</evidence>
<reference evidence="2 3" key="1">
    <citation type="submission" date="2020-05" db="EMBL/GenBank/DDBJ databases">
        <title>Draft genome sequence of Mycobacterium hippocampi DL, isolated from European seabass, Dicentrarchus labrax, reared in fish farms.</title>
        <authorList>
            <person name="Stathopoulou P."/>
            <person name="Asimakis E."/>
            <person name="Tzokas K."/>
            <person name="Batargias C."/>
            <person name="Tsiamis G."/>
        </authorList>
    </citation>
    <scope>NUCLEOTIDE SEQUENCE [LARGE SCALE GENOMIC DNA]</scope>
    <source>
        <strain evidence="2 3">DL</strain>
    </source>
</reference>
<comment type="caution">
    <text evidence="2">The sequence shown here is derived from an EMBL/GenBank/DDBJ whole genome shotgun (WGS) entry which is preliminary data.</text>
</comment>
<accession>A0A850Q1P4</accession>
<protein>
    <recommendedName>
        <fullName evidence="1">DUF58 domain-containing protein</fullName>
    </recommendedName>
</protein>
<feature type="domain" description="DUF58" evidence="1">
    <location>
        <begin position="41"/>
        <end position="265"/>
    </location>
</feature>
<name>A0A850Q1P4_9MYCO</name>
<keyword evidence="3" id="KW-1185">Reference proteome</keyword>
<dbReference type="EMBL" id="JABFYL010000050">
    <property type="protein sequence ID" value="NVN54004.1"/>
    <property type="molecule type" value="Genomic_DNA"/>
</dbReference>
<dbReference type="InterPro" id="IPR036465">
    <property type="entry name" value="vWFA_dom_sf"/>
</dbReference>
<dbReference type="RefSeq" id="WP_218621498.1">
    <property type="nucleotide sequence ID" value="NZ_JABFYL010000050.1"/>
</dbReference>
<dbReference type="PANTHER" id="PTHR33608:SF6">
    <property type="entry name" value="BLL2464 PROTEIN"/>
    <property type="match status" value="1"/>
</dbReference>
<organism evidence="2 3">
    <name type="scientific">Mycolicibacterium hippocampi</name>
    <dbReference type="NCBI Taxonomy" id="659824"/>
    <lineage>
        <taxon>Bacteria</taxon>
        <taxon>Bacillati</taxon>
        <taxon>Actinomycetota</taxon>
        <taxon>Actinomycetes</taxon>
        <taxon>Mycobacteriales</taxon>
        <taxon>Mycobacteriaceae</taxon>
        <taxon>Mycolicibacterium</taxon>
    </lineage>
</organism>